<dbReference type="Gene3D" id="3.40.50.300">
    <property type="entry name" value="P-loop containing nucleotide triphosphate hydrolases"/>
    <property type="match status" value="1"/>
</dbReference>
<dbReference type="SMART" id="SM00382">
    <property type="entry name" value="AAA"/>
    <property type="match status" value="1"/>
</dbReference>
<feature type="chain" id="PRO_5015504267" description="AAA+ ATPase domain-containing protein" evidence="2">
    <location>
        <begin position="26"/>
        <end position="881"/>
    </location>
</feature>
<feature type="domain" description="AAA+ ATPase" evidence="3">
    <location>
        <begin position="622"/>
        <end position="749"/>
    </location>
</feature>
<dbReference type="InterPro" id="IPR054289">
    <property type="entry name" value="DUF7025"/>
</dbReference>
<feature type="signal peptide" evidence="2">
    <location>
        <begin position="1"/>
        <end position="25"/>
    </location>
</feature>
<gene>
    <name evidence="4" type="ORF">AAT19DRAFT_11767</name>
</gene>
<dbReference type="GO" id="GO:0005524">
    <property type="term" value="F:ATP binding"/>
    <property type="evidence" value="ECO:0007669"/>
    <property type="project" value="InterPro"/>
</dbReference>
<feature type="region of interest" description="Disordered" evidence="1">
    <location>
        <begin position="208"/>
        <end position="240"/>
    </location>
</feature>
<evidence type="ECO:0000256" key="1">
    <source>
        <dbReference type="SAM" id="MobiDB-lite"/>
    </source>
</evidence>
<feature type="region of interest" description="Disordered" evidence="1">
    <location>
        <begin position="462"/>
        <end position="487"/>
    </location>
</feature>
<dbReference type="PANTHER" id="PTHR46411">
    <property type="entry name" value="FAMILY ATPASE, PUTATIVE-RELATED"/>
    <property type="match status" value="1"/>
</dbReference>
<dbReference type="SUPFAM" id="SSF52540">
    <property type="entry name" value="P-loop containing nucleoside triphosphate hydrolases"/>
    <property type="match status" value="1"/>
</dbReference>
<dbReference type="InterPro" id="IPR027417">
    <property type="entry name" value="P-loop_NTPase"/>
</dbReference>
<sequence>MTASVSGKTATAAISSLALATAALALYSSRTPSTTRTRSAAVTAADKSDEKDTETDKDAETKQKKDKRRDSEADSKRFEVRKEFFDPSTSRWKEEDEDDSSDSDSDSGSDSDDEGGEGKKKSSSSKDKKKKRRFLFVAKDRTYPKSPEYAGYEDYIAISVSSHILTSTLRAIHCLQDLDEIFEDKPDLDARDLFLARDELGKELEKAKKAAEEWSEGDDKAETKADGDVDLGGAPKKKTKERLEAEADQLGVLIDYIDSLFKPTATKLARLLQPPSSSASSSTSQPSFHPQITFPLLWALFKPRSLAIAEHSESGEKFAFKVVSTAYSLTRDGHVFTVSGTRMIWNGEKYSRVWVDEQIPKFKSLRRLTSLPVQPLSPTSPLYTDLVSRGKKYVELTEGGGMRFLRYEGVMVQVLGVGMDRRVVKMRADGRAVVDVKSYRRMNPTRAMNQWWESDDDDDDPFLYGDPSHPLAPSSDDESTSPQSVSTSDLVLLPPTIYGFSLSLREWGELLVANFSPIAFRDNAWDRLVLDEQTKRLVKGLVECNEAVREARKRQKKEGAGATTNGQAAKEEKEVEVVSDIVEGKGGGLVRLRRRLALSLAAFFTRIVLGELAGDVERLFPPSQVITLHGAPGTGKTLTAEAVAETLRVPLYTVGAGSLGVQADVLEKRLRDVLDIAQYWGAALLIDEADVFLEARSLHDVARNAMVSVFLRLLEHHRGVLFLTTNRIRSIDPAFLSRFSLAITYPNLDREKRKVIWRQFLELARVGIDSDDSAFPSPAATPSRGSPEPNGTPALRFDSHISPSYLSKLASNTSFNGRQIKNAVRTAQALALSQGEKLGQKQIEEVVKAVEDFKRDFEEADEAGVYEAPGEGWKDSTNIFN</sequence>
<feature type="region of interest" description="Disordered" evidence="1">
    <location>
        <begin position="27"/>
        <end position="129"/>
    </location>
</feature>
<evidence type="ECO:0000256" key="2">
    <source>
        <dbReference type="SAM" id="SignalP"/>
    </source>
</evidence>
<dbReference type="EMBL" id="LCTV02000017">
    <property type="protein sequence ID" value="PRQ70114.1"/>
    <property type="molecule type" value="Genomic_DNA"/>
</dbReference>
<dbReference type="Pfam" id="PF22942">
    <property type="entry name" value="DUF7025"/>
    <property type="match status" value="1"/>
</dbReference>
<comment type="caution">
    <text evidence="4">The sequence shown here is derived from an EMBL/GenBank/DDBJ whole genome shotgun (WGS) entry which is preliminary data.</text>
</comment>
<dbReference type="GO" id="GO:0016887">
    <property type="term" value="F:ATP hydrolysis activity"/>
    <property type="evidence" value="ECO:0007669"/>
    <property type="project" value="InterPro"/>
</dbReference>
<name>A0A2S9ZWJ3_RHOTO</name>
<dbReference type="CDD" id="cd19481">
    <property type="entry name" value="RecA-like_protease"/>
    <property type="match status" value="1"/>
</dbReference>
<feature type="compositionally biased region" description="Basic and acidic residues" evidence="1">
    <location>
        <begin position="116"/>
        <end position="126"/>
    </location>
</feature>
<evidence type="ECO:0000259" key="3">
    <source>
        <dbReference type="SMART" id="SM00382"/>
    </source>
</evidence>
<protein>
    <recommendedName>
        <fullName evidence="3">AAA+ ATPase domain-containing protein</fullName>
    </recommendedName>
</protein>
<feature type="compositionally biased region" description="Acidic residues" evidence="1">
    <location>
        <begin position="95"/>
        <end position="115"/>
    </location>
</feature>
<dbReference type="InterPro" id="IPR003593">
    <property type="entry name" value="AAA+_ATPase"/>
</dbReference>
<dbReference type="PANTHER" id="PTHR46411:SF3">
    <property type="entry name" value="AAA+ ATPASE DOMAIN-CONTAINING PROTEIN"/>
    <property type="match status" value="1"/>
</dbReference>
<evidence type="ECO:0000313" key="4">
    <source>
        <dbReference type="EMBL" id="PRQ70114.1"/>
    </source>
</evidence>
<feature type="compositionally biased region" description="Low complexity" evidence="1">
    <location>
        <begin position="27"/>
        <end position="45"/>
    </location>
</feature>
<dbReference type="OrthoDB" id="10042665at2759"/>
<feature type="region of interest" description="Disordered" evidence="1">
    <location>
        <begin position="861"/>
        <end position="881"/>
    </location>
</feature>
<feature type="compositionally biased region" description="Basic and acidic residues" evidence="1">
    <location>
        <begin position="208"/>
        <end position="227"/>
    </location>
</feature>
<feature type="region of interest" description="Disordered" evidence="1">
    <location>
        <begin position="773"/>
        <end position="795"/>
    </location>
</feature>
<reference evidence="4 5" key="1">
    <citation type="journal article" date="2018" name="Elife">
        <title>Functional genomics of lipid metabolism in the oleaginous yeast Rhodosporidium toruloides.</title>
        <authorList>
            <person name="Coradetti S.T."/>
            <person name="Pinel D."/>
            <person name="Geiselman G."/>
            <person name="Ito M."/>
            <person name="Mondo S."/>
            <person name="Reilly M.C."/>
            <person name="Cheng Y.F."/>
            <person name="Bauer S."/>
            <person name="Grigoriev I."/>
            <person name="Gladden J.M."/>
            <person name="Simmons B.A."/>
            <person name="Brem R."/>
            <person name="Arkin A.P."/>
            <person name="Skerker J.M."/>
        </authorList>
    </citation>
    <scope>NUCLEOTIDE SEQUENCE [LARGE SCALE GENOMIC DNA]</scope>
    <source>
        <strain evidence="4 5">NBRC 0880</strain>
    </source>
</reference>
<dbReference type="Proteomes" id="UP000239560">
    <property type="component" value="Unassembled WGS sequence"/>
</dbReference>
<dbReference type="InterPro" id="IPR003959">
    <property type="entry name" value="ATPase_AAA_core"/>
</dbReference>
<accession>A0A2S9ZWJ3</accession>
<keyword evidence="2" id="KW-0732">Signal</keyword>
<dbReference type="Pfam" id="PF00004">
    <property type="entry name" value="AAA"/>
    <property type="match status" value="1"/>
</dbReference>
<dbReference type="AlphaFoldDB" id="A0A2S9ZWJ3"/>
<proteinExistence type="predicted"/>
<feature type="compositionally biased region" description="Basic and acidic residues" evidence="1">
    <location>
        <begin position="46"/>
        <end position="85"/>
    </location>
</feature>
<evidence type="ECO:0000313" key="5">
    <source>
        <dbReference type="Proteomes" id="UP000239560"/>
    </source>
</evidence>
<organism evidence="4 5">
    <name type="scientific">Rhodotorula toruloides</name>
    <name type="common">Yeast</name>
    <name type="synonym">Rhodosporidium toruloides</name>
    <dbReference type="NCBI Taxonomy" id="5286"/>
    <lineage>
        <taxon>Eukaryota</taxon>
        <taxon>Fungi</taxon>
        <taxon>Dikarya</taxon>
        <taxon>Basidiomycota</taxon>
        <taxon>Pucciniomycotina</taxon>
        <taxon>Microbotryomycetes</taxon>
        <taxon>Sporidiobolales</taxon>
        <taxon>Sporidiobolaceae</taxon>
        <taxon>Rhodotorula</taxon>
    </lineage>
</organism>